<dbReference type="InterPro" id="IPR042098">
    <property type="entry name" value="TauD-like_sf"/>
</dbReference>
<dbReference type="STRING" id="1682113.A7U43_16565"/>
<sequence>MSVSSPGHLRLHARSRRQHEQLPDTVRWNWRPGDVAISDNRATRHYAVADYDDQFRRLNRVTLAWDIPVDVHGAPSRVVAGDAARYAPVVDAAPNRHAWAG</sequence>
<dbReference type="KEGG" id="madi:A7U43_16565"/>
<evidence type="ECO:0000256" key="1">
    <source>
        <dbReference type="ARBA" id="ARBA00023002"/>
    </source>
</evidence>
<protein>
    <recommendedName>
        <fullName evidence="4">TauD/TfdA-like domain-containing protein</fullName>
    </recommendedName>
</protein>
<organism evidence="5 6">
    <name type="scientific">Mycobacterium adipatum</name>
    <dbReference type="NCBI Taxonomy" id="1682113"/>
    <lineage>
        <taxon>Bacteria</taxon>
        <taxon>Bacillati</taxon>
        <taxon>Actinomycetota</taxon>
        <taxon>Actinomycetes</taxon>
        <taxon>Mycobacteriales</taxon>
        <taxon>Mycobacteriaceae</taxon>
        <taxon>Mycobacterium</taxon>
    </lineage>
</organism>
<keyword evidence="1" id="KW-0560">Oxidoreductase</keyword>
<evidence type="ECO:0000256" key="2">
    <source>
        <dbReference type="ARBA" id="ARBA00023004"/>
    </source>
</evidence>
<keyword evidence="2" id="KW-0408">Iron</keyword>
<dbReference type="EMBL" id="CP015596">
    <property type="protein sequence ID" value="ANE80701.1"/>
    <property type="molecule type" value="Genomic_DNA"/>
</dbReference>
<accession>A0A172UNN7</accession>
<gene>
    <name evidence="5" type="ORF">A7U43_16565</name>
</gene>
<proteinExistence type="predicted"/>
<dbReference type="InterPro" id="IPR003819">
    <property type="entry name" value="TauD/TfdA-like"/>
</dbReference>
<dbReference type="Gene3D" id="3.60.130.10">
    <property type="entry name" value="Clavaminate synthase-like"/>
    <property type="match status" value="1"/>
</dbReference>
<evidence type="ECO:0000313" key="6">
    <source>
        <dbReference type="Proteomes" id="UP000077143"/>
    </source>
</evidence>
<dbReference type="OrthoDB" id="581608at2"/>
<feature type="region of interest" description="Disordered" evidence="3">
    <location>
        <begin position="1"/>
        <end position="22"/>
    </location>
</feature>
<reference evidence="5 6" key="1">
    <citation type="submission" date="2016-05" db="EMBL/GenBank/DDBJ databases">
        <title>Complete genome sequence of a phthalic acid esters degrading Mycobacterium sp. YC-RL4.</title>
        <authorList>
            <person name="Ren L."/>
            <person name="Fan S."/>
            <person name="Ruth N."/>
            <person name="Jia Y."/>
            <person name="Wang J."/>
            <person name="Qiao C."/>
        </authorList>
    </citation>
    <scope>NUCLEOTIDE SEQUENCE [LARGE SCALE GENOMIC DNA]</scope>
    <source>
        <strain evidence="5 6">YC-RL4</strain>
    </source>
</reference>
<dbReference type="Pfam" id="PF02668">
    <property type="entry name" value="TauD"/>
    <property type="match status" value="1"/>
</dbReference>
<dbReference type="GO" id="GO:0016491">
    <property type="term" value="F:oxidoreductase activity"/>
    <property type="evidence" value="ECO:0007669"/>
    <property type="project" value="UniProtKB-KW"/>
</dbReference>
<name>A0A172UNN7_9MYCO</name>
<keyword evidence="6" id="KW-1185">Reference proteome</keyword>
<evidence type="ECO:0000313" key="5">
    <source>
        <dbReference type="EMBL" id="ANE80701.1"/>
    </source>
</evidence>
<feature type="domain" description="TauD/TfdA-like" evidence="4">
    <location>
        <begin position="25"/>
        <end position="62"/>
    </location>
</feature>
<dbReference type="SUPFAM" id="SSF51197">
    <property type="entry name" value="Clavaminate synthase-like"/>
    <property type="match status" value="1"/>
</dbReference>
<evidence type="ECO:0000259" key="4">
    <source>
        <dbReference type="Pfam" id="PF02668"/>
    </source>
</evidence>
<evidence type="ECO:0000256" key="3">
    <source>
        <dbReference type="SAM" id="MobiDB-lite"/>
    </source>
</evidence>
<dbReference type="AlphaFoldDB" id="A0A172UNN7"/>
<dbReference type="Proteomes" id="UP000077143">
    <property type="component" value="Chromosome"/>
</dbReference>